<evidence type="ECO:0000256" key="5">
    <source>
        <dbReference type="ARBA" id="ARBA00023163"/>
    </source>
</evidence>
<accession>A0A3Q3NNU2</accession>
<dbReference type="GO" id="GO:0000981">
    <property type="term" value="F:DNA-binding transcription factor activity, RNA polymerase II-specific"/>
    <property type="evidence" value="ECO:0007669"/>
    <property type="project" value="TreeGrafter"/>
</dbReference>
<dbReference type="PANTHER" id="PTHR11949">
    <property type="entry name" value="INTERFERON REGULATORY FACTOR"/>
    <property type="match status" value="1"/>
</dbReference>
<protein>
    <submittedName>
        <fullName evidence="9">Interferon regulatory factor 10</fullName>
    </submittedName>
</protein>
<keyword evidence="2" id="KW-0805">Transcription regulation</keyword>
<comment type="subcellular location">
    <subcellularLocation>
        <location evidence="1">Nucleus</location>
    </subcellularLocation>
</comment>
<keyword evidence="7" id="KW-0732">Signal</keyword>
<keyword evidence="10" id="KW-1185">Reference proteome</keyword>
<dbReference type="Gene3D" id="1.10.10.10">
    <property type="entry name" value="Winged helix-like DNA-binding domain superfamily/Winged helix DNA-binding domain"/>
    <property type="match status" value="1"/>
</dbReference>
<dbReference type="Pfam" id="PF00605">
    <property type="entry name" value="IRF"/>
    <property type="match status" value="1"/>
</dbReference>
<dbReference type="GO" id="GO:0005634">
    <property type="term" value="C:nucleus"/>
    <property type="evidence" value="ECO:0007669"/>
    <property type="project" value="UniProtKB-SubCell"/>
</dbReference>
<dbReference type="FunFam" id="1.10.10.10:FF:000041">
    <property type="entry name" value="Interferon regulatory factor 4"/>
    <property type="match status" value="1"/>
</dbReference>
<dbReference type="GeneID" id="113146157"/>
<dbReference type="InterPro" id="IPR001346">
    <property type="entry name" value="Interferon_reg_fact_DNA-bd_dom"/>
</dbReference>
<dbReference type="Proteomes" id="UP000261640">
    <property type="component" value="Unplaced"/>
</dbReference>
<dbReference type="InterPro" id="IPR017855">
    <property type="entry name" value="SMAD-like_dom_sf"/>
</dbReference>
<evidence type="ECO:0000313" key="10">
    <source>
        <dbReference type="Proteomes" id="UP000261640"/>
    </source>
</evidence>
<keyword evidence="3" id="KW-0238">DNA-binding</keyword>
<dbReference type="GeneTree" id="ENSGT00940000163813"/>
<dbReference type="PANTHER" id="PTHR11949:SF24">
    <property type="entry name" value="INTERFERON REGULATORY FACTOR 9"/>
    <property type="match status" value="1"/>
</dbReference>
<dbReference type="Ensembl" id="ENSMAMT00000036838.2">
    <property type="protein sequence ID" value="ENSMAMP00000035919.2"/>
    <property type="gene ID" value="ENSMAMG00000024116.2"/>
</dbReference>
<dbReference type="FunCoup" id="A0A3Q3NNU2">
    <property type="interactions" value="2"/>
</dbReference>
<name>A0A3Q3NNU2_9TELE</name>
<dbReference type="InterPro" id="IPR036390">
    <property type="entry name" value="WH_DNA-bd_sf"/>
</dbReference>
<dbReference type="RefSeq" id="XP_026189252.1">
    <property type="nucleotide sequence ID" value="XM_026333467.1"/>
</dbReference>
<keyword evidence="6" id="KW-0539">Nucleus</keyword>
<reference evidence="9" key="2">
    <citation type="submission" date="2025-09" db="UniProtKB">
        <authorList>
            <consortium name="Ensembl"/>
        </authorList>
    </citation>
    <scope>IDENTIFICATION</scope>
</reference>
<dbReference type="OrthoDB" id="8698246at2759"/>
<evidence type="ECO:0000313" key="9">
    <source>
        <dbReference type="Ensembl" id="ENSMAMP00000035919.2"/>
    </source>
</evidence>
<reference evidence="9" key="1">
    <citation type="submission" date="2025-08" db="UniProtKB">
        <authorList>
            <consortium name="Ensembl"/>
        </authorList>
    </citation>
    <scope>IDENTIFICATION</scope>
</reference>
<dbReference type="InterPro" id="IPR008984">
    <property type="entry name" value="SMAD_FHA_dom_sf"/>
</dbReference>
<dbReference type="InterPro" id="IPR036388">
    <property type="entry name" value="WH-like_DNA-bd_sf"/>
</dbReference>
<keyword evidence="4" id="KW-0010">Activator</keyword>
<feature type="signal peptide" evidence="7">
    <location>
        <begin position="1"/>
        <end position="21"/>
    </location>
</feature>
<dbReference type="FunFam" id="2.60.200.10:FF:000011">
    <property type="entry name" value="interferon regulatory factor 4-like"/>
    <property type="match status" value="1"/>
</dbReference>
<proteinExistence type="predicted"/>
<dbReference type="STRING" id="205130.ENSMAMP00000035919"/>
<dbReference type="PROSITE" id="PS51507">
    <property type="entry name" value="IRF_2"/>
    <property type="match status" value="1"/>
</dbReference>
<dbReference type="AlphaFoldDB" id="A0A3Q3NNU2"/>
<dbReference type="GO" id="GO:0045944">
    <property type="term" value="P:positive regulation of transcription by RNA polymerase II"/>
    <property type="evidence" value="ECO:0007669"/>
    <property type="project" value="UniProtKB-ARBA"/>
</dbReference>
<evidence type="ECO:0000256" key="3">
    <source>
        <dbReference type="ARBA" id="ARBA00023125"/>
    </source>
</evidence>
<dbReference type="GO" id="GO:0002376">
    <property type="term" value="P:immune system process"/>
    <property type="evidence" value="ECO:0007669"/>
    <property type="project" value="TreeGrafter"/>
</dbReference>
<dbReference type="CTD" id="405815"/>
<dbReference type="GO" id="GO:0000978">
    <property type="term" value="F:RNA polymerase II cis-regulatory region sequence-specific DNA binding"/>
    <property type="evidence" value="ECO:0007669"/>
    <property type="project" value="TreeGrafter"/>
</dbReference>
<dbReference type="Pfam" id="PF10401">
    <property type="entry name" value="IRF-3"/>
    <property type="match status" value="1"/>
</dbReference>
<keyword evidence="5" id="KW-0804">Transcription</keyword>
<evidence type="ECO:0000256" key="2">
    <source>
        <dbReference type="ARBA" id="ARBA00023015"/>
    </source>
</evidence>
<dbReference type="SMART" id="SM01243">
    <property type="entry name" value="IRF-3"/>
    <property type="match status" value="1"/>
</dbReference>
<feature type="domain" description="IRF tryptophan pentad repeat" evidence="8">
    <location>
        <begin position="38"/>
        <end position="146"/>
    </location>
</feature>
<dbReference type="SMART" id="SM00348">
    <property type="entry name" value="IRF"/>
    <property type="match status" value="1"/>
</dbReference>
<evidence type="ECO:0000256" key="6">
    <source>
        <dbReference type="ARBA" id="ARBA00023242"/>
    </source>
</evidence>
<dbReference type="Gene3D" id="2.60.200.10">
    <property type="match status" value="1"/>
</dbReference>
<dbReference type="InParanoid" id="A0A3Q3NNU2"/>
<evidence type="ECO:0000256" key="4">
    <source>
        <dbReference type="ARBA" id="ARBA00023159"/>
    </source>
</evidence>
<sequence>MFRWNLIKLWWSLCTSDIQRGFCSRKTQYVLKMEEGAKLHLKEWLITQVDSGKYEGLCWEDEDKTMFRIPWKHAAKKDYKQTEDAALFKAWAVYKGKYREGRDKADPTMWKTRLRCALNKSIDFHEVPERNQLDITEPYKVYRIQQDNGLARPAESPIIKNQIFIETKGSPECPGLKDKQLHFQKDLFQPKKEEKPLTEELMREHTYCELTDKKPKTQLSAAITFFSPTLTITDFRMQVTLLYQGQRVMTVTTSSPDGCFILQGRVPLGNERIYGTCTAQQLSFPSPGSISLPSCMAEAMNRLLCHLEKGVLLWVAPDGVFIKRFCQGRVYWSGPMAQHTDRPNKLEREKTFKLLDIPTFLTELQSCLKGKGPPPSCEIELCFGEEYPDPNVLKSRKLIMAHVVPLFAVELLQKFNLTETEEKWLTLSSNPEGEKM</sequence>
<dbReference type="SUPFAM" id="SSF49879">
    <property type="entry name" value="SMAD/FHA domain"/>
    <property type="match status" value="1"/>
</dbReference>
<evidence type="ECO:0000259" key="8">
    <source>
        <dbReference type="PROSITE" id="PS51507"/>
    </source>
</evidence>
<evidence type="ECO:0000256" key="1">
    <source>
        <dbReference type="ARBA" id="ARBA00004123"/>
    </source>
</evidence>
<dbReference type="InterPro" id="IPR019817">
    <property type="entry name" value="Interferon_reg_fac_CS"/>
</dbReference>
<dbReference type="PROSITE" id="PS00601">
    <property type="entry name" value="IRF_1"/>
    <property type="match status" value="1"/>
</dbReference>
<dbReference type="CDD" id="cd00103">
    <property type="entry name" value="IRF"/>
    <property type="match status" value="1"/>
</dbReference>
<dbReference type="PRINTS" id="PR00267">
    <property type="entry name" value="INTFRNREGFCT"/>
</dbReference>
<dbReference type="InterPro" id="IPR019471">
    <property type="entry name" value="Interferon_reg_factor-3"/>
</dbReference>
<evidence type="ECO:0000256" key="7">
    <source>
        <dbReference type="SAM" id="SignalP"/>
    </source>
</evidence>
<feature type="chain" id="PRO_5031326049" evidence="7">
    <location>
        <begin position="22"/>
        <end position="436"/>
    </location>
</feature>
<dbReference type="SUPFAM" id="SSF46785">
    <property type="entry name" value="Winged helix' DNA-binding domain"/>
    <property type="match status" value="1"/>
</dbReference>
<organism evidence="9 10">
    <name type="scientific">Mastacembelus armatus</name>
    <name type="common">zig-zag eel</name>
    <dbReference type="NCBI Taxonomy" id="205130"/>
    <lineage>
        <taxon>Eukaryota</taxon>
        <taxon>Metazoa</taxon>
        <taxon>Chordata</taxon>
        <taxon>Craniata</taxon>
        <taxon>Vertebrata</taxon>
        <taxon>Euteleostomi</taxon>
        <taxon>Actinopterygii</taxon>
        <taxon>Neopterygii</taxon>
        <taxon>Teleostei</taxon>
        <taxon>Neoteleostei</taxon>
        <taxon>Acanthomorphata</taxon>
        <taxon>Anabantaria</taxon>
        <taxon>Synbranchiformes</taxon>
        <taxon>Mastacembelidae</taxon>
        <taxon>Mastacembelus</taxon>
    </lineage>
</organism>